<sequence>MSLARCTSASDALHALTPQPPILWPDPSISIPRGLPFCPRETYFYLSHFCIRVTRTPLLSPRVQKALLHPTLPTPTPPPCPDRHVNTCLPPPSTSPTPPQTLRIPYTLPPPPPGRLLTCSARWRPGLAQHPRLPFRRAVVCPALPSAGTLQRQLRPCMLVASCVGRAHPGGYTLKVVLWMVPTAQCRWRGNVMGGAPRACLHIGPLQGVHRAFCVLEWVRRHGCGPQVTPRPPILGRRRTSLVGSF</sequence>
<gene>
    <name evidence="1" type="ORF">NHX12_027990</name>
</gene>
<dbReference type="EMBL" id="JANIIK010000043">
    <property type="protein sequence ID" value="KAJ3605947.1"/>
    <property type="molecule type" value="Genomic_DNA"/>
</dbReference>
<evidence type="ECO:0000313" key="2">
    <source>
        <dbReference type="Proteomes" id="UP001148018"/>
    </source>
</evidence>
<comment type="caution">
    <text evidence="1">The sequence shown here is derived from an EMBL/GenBank/DDBJ whole genome shotgun (WGS) entry which is preliminary data.</text>
</comment>
<reference evidence="1" key="1">
    <citation type="submission" date="2022-07" db="EMBL/GenBank/DDBJ databases">
        <title>Chromosome-level genome of Muraenolepis orangiensis.</title>
        <authorList>
            <person name="Kim J."/>
        </authorList>
    </citation>
    <scope>NUCLEOTIDE SEQUENCE</scope>
    <source>
        <strain evidence="1">KU_S4_2022</strain>
        <tissue evidence="1">Muscle</tissue>
    </source>
</reference>
<name>A0A9Q0ED91_9TELE</name>
<keyword evidence="2" id="KW-1185">Reference proteome</keyword>
<dbReference type="AlphaFoldDB" id="A0A9Q0ED91"/>
<accession>A0A9Q0ED91</accession>
<proteinExistence type="predicted"/>
<evidence type="ECO:0000313" key="1">
    <source>
        <dbReference type="EMBL" id="KAJ3605947.1"/>
    </source>
</evidence>
<dbReference type="Proteomes" id="UP001148018">
    <property type="component" value="Unassembled WGS sequence"/>
</dbReference>
<organism evidence="1 2">
    <name type="scientific">Muraenolepis orangiensis</name>
    <name type="common">Patagonian moray cod</name>
    <dbReference type="NCBI Taxonomy" id="630683"/>
    <lineage>
        <taxon>Eukaryota</taxon>
        <taxon>Metazoa</taxon>
        <taxon>Chordata</taxon>
        <taxon>Craniata</taxon>
        <taxon>Vertebrata</taxon>
        <taxon>Euteleostomi</taxon>
        <taxon>Actinopterygii</taxon>
        <taxon>Neopterygii</taxon>
        <taxon>Teleostei</taxon>
        <taxon>Neoteleostei</taxon>
        <taxon>Acanthomorphata</taxon>
        <taxon>Zeiogadaria</taxon>
        <taxon>Gadariae</taxon>
        <taxon>Gadiformes</taxon>
        <taxon>Muraenolepidoidei</taxon>
        <taxon>Muraenolepididae</taxon>
        <taxon>Muraenolepis</taxon>
    </lineage>
</organism>
<protein>
    <submittedName>
        <fullName evidence="1">Uncharacterized protein</fullName>
    </submittedName>
</protein>